<organism evidence="3 4">
    <name type="scientific">Garciella nitratireducens DSM 15102</name>
    <dbReference type="NCBI Taxonomy" id="1121911"/>
    <lineage>
        <taxon>Bacteria</taxon>
        <taxon>Bacillati</taxon>
        <taxon>Bacillota</taxon>
        <taxon>Clostridia</taxon>
        <taxon>Eubacteriales</taxon>
        <taxon>Eubacteriaceae</taxon>
        <taxon>Garciella</taxon>
    </lineage>
</organism>
<dbReference type="SMART" id="SM00257">
    <property type="entry name" value="LysM"/>
    <property type="match status" value="1"/>
</dbReference>
<dbReference type="AlphaFoldDB" id="A0A1T4JVZ3"/>
<dbReference type="InterPro" id="IPR036779">
    <property type="entry name" value="LysM_dom_sf"/>
</dbReference>
<name>A0A1T4JVZ3_9FIRM</name>
<keyword evidence="1" id="KW-0472">Membrane</keyword>
<evidence type="ECO:0000313" key="3">
    <source>
        <dbReference type="EMBL" id="SJZ34237.1"/>
    </source>
</evidence>
<gene>
    <name evidence="3" type="ORF">SAMN02745973_00136</name>
</gene>
<dbReference type="PROSITE" id="PS51782">
    <property type="entry name" value="LYSM"/>
    <property type="match status" value="1"/>
</dbReference>
<keyword evidence="1" id="KW-0812">Transmembrane</keyword>
<protein>
    <submittedName>
        <fullName evidence="3">LysM domain-containing protein</fullName>
    </submittedName>
</protein>
<keyword evidence="1" id="KW-1133">Transmembrane helix</keyword>
<dbReference type="CDD" id="cd00118">
    <property type="entry name" value="LysM"/>
    <property type="match status" value="1"/>
</dbReference>
<keyword evidence="4" id="KW-1185">Reference proteome</keyword>
<dbReference type="RefSeq" id="WP_087677588.1">
    <property type="nucleotide sequence ID" value="NZ_FUWV01000001.1"/>
</dbReference>
<sequence>MYIKGKKIYIKNKIRFGIFLIIISLFIMIIINSIFLHKVRGYENDHYQTVTVNTGETLWDIVNRYSDGEHDIREEIHHIKIINNLKTSYLFPGQQLKIPKRE</sequence>
<accession>A0A1T4JVZ3</accession>
<dbReference type="SUPFAM" id="SSF54106">
    <property type="entry name" value="LysM domain"/>
    <property type="match status" value="1"/>
</dbReference>
<proteinExistence type="predicted"/>
<evidence type="ECO:0000256" key="1">
    <source>
        <dbReference type="SAM" id="Phobius"/>
    </source>
</evidence>
<dbReference type="EMBL" id="FUWV01000001">
    <property type="protein sequence ID" value="SJZ34237.1"/>
    <property type="molecule type" value="Genomic_DNA"/>
</dbReference>
<dbReference type="OrthoDB" id="1716479at2"/>
<dbReference type="Pfam" id="PF01476">
    <property type="entry name" value="LysM"/>
    <property type="match status" value="1"/>
</dbReference>
<dbReference type="InterPro" id="IPR018392">
    <property type="entry name" value="LysM"/>
</dbReference>
<feature type="domain" description="LysM" evidence="2">
    <location>
        <begin position="48"/>
        <end position="98"/>
    </location>
</feature>
<feature type="transmembrane region" description="Helical" evidence="1">
    <location>
        <begin position="16"/>
        <end position="36"/>
    </location>
</feature>
<evidence type="ECO:0000259" key="2">
    <source>
        <dbReference type="PROSITE" id="PS51782"/>
    </source>
</evidence>
<reference evidence="3 4" key="1">
    <citation type="submission" date="2017-02" db="EMBL/GenBank/DDBJ databases">
        <authorList>
            <person name="Peterson S.W."/>
        </authorList>
    </citation>
    <scope>NUCLEOTIDE SEQUENCE [LARGE SCALE GENOMIC DNA]</scope>
    <source>
        <strain evidence="3 4">DSM 15102</strain>
    </source>
</reference>
<dbReference type="Proteomes" id="UP000196365">
    <property type="component" value="Unassembled WGS sequence"/>
</dbReference>
<evidence type="ECO:0000313" key="4">
    <source>
        <dbReference type="Proteomes" id="UP000196365"/>
    </source>
</evidence>
<dbReference type="Gene3D" id="3.10.350.10">
    <property type="entry name" value="LysM domain"/>
    <property type="match status" value="1"/>
</dbReference>